<feature type="domain" description="RING-type" evidence="4">
    <location>
        <begin position="322"/>
        <end position="357"/>
    </location>
</feature>
<dbReference type="GO" id="GO:0008270">
    <property type="term" value="F:zinc ion binding"/>
    <property type="evidence" value="ECO:0007669"/>
    <property type="project" value="UniProtKB-KW"/>
</dbReference>
<sequence length="366" mass="40013">MAPTPHPLDVELTNALTFFFMVVLMVLFCRMVLMNQELQSTQLALAKNHVAFVPQLGPSLDLLQVMSMDHLQQFLRQQDQVSRVAMDTIAVPFDLVGQSVRYMAGSDSDTTSLSFDIQSTEQSIRVQVLWDVDAAACIASLSQSRSHGVAHASKRRRFPRPFSAWLRNVSLHRRRSSTTSESDLRPLQDAPSPPSAPSFVDLNLDDVTLPSLVHIDPCVVQRAASPSSATCLFHYTHASLPRPTSNAAAAVVVVRSGAPQIDLVVHAPSPFPPPTSRSISAAFFVLDLTATSCPIKQRFFACSSDAMIVAHDIFGANDFVECSICLENPTNVIVLPCRHQCICTTCLDEIDACPICRAKFASYVTA</sequence>
<dbReference type="VEuPathDB" id="FungiDB:H310_10156"/>
<keyword evidence="1" id="KW-0862">Zinc</keyword>
<keyword evidence="3" id="KW-1133">Transmembrane helix</keyword>
<evidence type="ECO:0000256" key="2">
    <source>
        <dbReference type="SAM" id="MobiDB-lite"/>
    </source>
</evidence>
<name>A0A024TSA3_9STRA</name>
<evidence type="ECO:0000313" key="5">
    <source>
        <dbReference type="EMBL" id="ETV96879.1"/>
    </source>
</evidence>
<dbReference type="GeneID" id="20087206"/>
<protein>
    <recommendedName>
        <fullName evidence="4">RING-type domain-containing protein</fullName>
    </recommendedName>
</protein>
<proteinExistence type="predicted"/>
<evidence type="ECO:0000256" key="3">
    <source>
        <dbReference type="SAM" id="Phobius"/>
    </source>
</evidence>
<dbReference type="OrthoDB" id="1711136at2759"/>
<reference evidence="5" key="1">
    <citation type="submission" date="2013-12" db="EMBL/GenBank/DDBJ databases">
        <title>The Genome Sequence of Aphanomyces invadans NJM9701.</title>
        <authorList>
            <consortium name="The Broad Institute Genomics Platform"/>
            <person name="Russ C."/>
            <person name="Tyler B."/>
            <person name="van West P."/>
            <person name="Dieguez-Uribeondo J."/>
            <person name="Young S.K."/>
            <person name="Zeng Q."/>
            <person name="Gargeya S."/>
            <person name="Fitzgerald M."/>
            <person name="Abouelleil A."/>
            <person name="Alvarado L."/>
            <person name="Chapman S.B."/>
            <person name="Gainer-Dewar J."/>
            <person name="Goldberg J."/>
            <person name="Griggs A."/>
            <person name="Gujja S."/>
            <person name="Hansen M."/>
            <person name="Howarth C."/>
            <person name="Imamovic A."/>
            <person name="Ireland A."/>
            <person name="Larimer J."/>
            <person name="McCowan C."/>
            <person name="Murphy C."/>
            <person name="Pearson M."/>
            <person name="Poon T.W."/>
            <person name="Priest M."/>
            <person name="Roberts A."/>
            <person name="Saif S."/>
            <person name="Shea T."/>
            <person name="Sykes S."/>
            <person name="Wortman J."/>
            <person name="Nusbaum C."/>
            <person name="Birren B."/>
        </authorList>
    </citation>
    <scope>NUCLEOTIDE SEQUENCE [LARGE SCALE GENOMIC DNA]</scope>
    <source>
        <strain evidence="5">NJM9701</strain>
    </source>
</reference>
<dbReference type="SUPFAM" id="SSF57850">
    <property type="entry name" value="RING/U-box"/>
    <property type="match status" value="1"/>
</dbReference>
<dbReference type="Pfam" id="PF13920">
    <property type="entry name" value="zf-C3HC4_3"/>
    <property type="match status" value="1"/>
</dbReference>
<keyword evidence="1" id="KW-0479">Metal-binding</keyword>
<dbReference type="PROSITE" id="PS50089">
    <property type="entry name" value="ZF_RING_2"/>
    <property type="match status" value="1"/>
</dbReference>
<evidence type="ECO:0000259" key="4">
    <source>
        <dbReference type="PROSITE" id="PS50089"/>
    </source>
</evidence>
<dbReference type="CDD" id="cd16649">
    <property type="entry name" value="mRING-HC-C3HC5_CGRF1-like"/>
    <property type="match status" value="1"/>
</dbReference>
<dbReference type="EMBL" id="KI913975">
    <property type="protein sequence ID" value="ETV96879.1"/>
    <property type="molecule type" value="Genomic_DNA"/>
</dbReference>
<dbReference type="SMART" id="SM00184">
    <property type="entry name" value="RING"/>
    <property type="match status" value="1"/>
</dbReference>
<keyword evidence="3" id="KW-0812">Transmembrane</keyword>
<organism evidence="5">
    <name type="scientific">Aphanomyces invadans</name>
    <dbReference type="NCBI Taxonomy" id="157072"/>
    <lineage>
        <taxon>Eukaryota</taxon>
        <taxon>Sar</taxon>
        <taxon>Stramenopiles</taxon>
        <taxon>Oomycota</taxon>
        <taxon>Saprolegniomycetes</taxon>
        <taxon>Saprolegniales</taxon>
        <taxon>Verrucalvaceae</taxon>
        <taxon>Aphanomyces</taxon>
    </lineage>
</organism>
<dbReference type="eggNOG" id="ENOG502SGC7">
    <property type="taxonomic scope" value="Eukaryota"/>
</dbReference>
<keyword evidence="1" id="KW-0863">Zinc-finger</keyword>
<dbReference type="InterPro" id="IPR001841">
    <property type="entry name" value="Znf_RING"/>
</dbReference>
<dbReference type="InterPro" id="IPR013083">
    <property type="entry name" value="Znf_RING/FYVE/PHD"/>
</dbReference>
<feature type="transmembrane region" description="Helical" evidence="3">
    <location>
        <begin position="12"/>
        <end position="33"/>
    </location>
</feature>
<dbReference type="RefSeq" id="XP_008874657.1">
    <property type="nucleotide sequence ID" value="XM_008876435.1"/>
</dbReference>
<accession>A0A024TSA3</accession>
<dbReference type="AlphaFoldDB" id="A0A024TSA3"/>
<dbReference type="Gene3D" id="3.30.40.10">
    <property type="entry name" value="Zinc/RING finger domain, C3HC4 (zinc finger)"/>
    <property type="match status" value="1"/>
</dbReference>
<feature type="region of interest" description="Disordered" evidence="2">
    <location>
        <begin position="176"/>
        <end position="195"/>
    </location>
</feature>
<evidence type="ECO:0000256" key="1">
    <source>
        <dbReference type="PROSITE-ProRule" id="PRU00175"/>
    </source>
</evidence>
<gene>
    <name evidence="5" type="ORF">H310_10156</name>
</gene>
<keyword evidence="3" id="KW-0472">Membrane</keyword>